<feature type="transmembrane region" description="Helical" evidence="1">
    <location>
        <begin position="319"/>
        <end position="341"/>
    </location>
</feature>
<protein>
    <recommendedName>
        <fullName evidence="3">Major facilitator superfamily (MFS) profile domain-containing protein</fullName>
    </recommendedName>
</protein>
<dbReference type="PANTHER" id="PTHR11360">
    <property type="entry name" value="MONOCARBOXYLATE TRANSPORTER"/>
    <property type="match status" value="1"/>
</dbReference>
<keyword evidence="1" id="KW-0472">Membrane</keyword>
<feature type="transmembrane region" description="Helical" evidence="1">
    <location>
        <begin position="347"/>
        <end position="372"/>
    </location>
</feature>
<feature type="transmembrane region" description="Helical" evidence="1">
    <location>
        <begin position="384"/>
        <end position="404"/>
    </location>
</feature>
<keyword evidence="1" id="KW-0812">Transmembrane</keyword>
<keyword evidence="1" id="KW-1133">Transmembrane helix</keyword>
<evidence type="ECO:0000256" key="1">
    <source>
        <dbReference type="SAM" id="Phobius"/>
    </source>
</evidence>
<dbReference type="AlphaFoldDB" id="G3MR36"/>
<feature type="transmembrane region" description="Helical" evidence="1">
    <location>
        <begin position="410"/>
        <end position="432"/>
    </location>
</feature>
<sequence>MRLTVIMGGIMMCVGCSVSVYATSTLFLVIAVGVVTGTGHGITNSCCIVAVTRYFDKRRGIALGLNLAGLPVTSLVFPKLLEWLLAEYGLRGTFLLVGACMANVPVLGILLDKPPWEKAALAEAKKPSTGPNSVAGNENESIYHGTGDQDLLPAKRPSTAFSITNHRRTTQASLYPVPEVSERAAASHLASNLNSVFKGETAAPRHRSSIASRRNRVDSTVSAKTLSDASSIASAILPKISGMERRGTMMSVAGSMFAARRFSTCEGEASSRRGTILGERLQPSHCPEDAQQANVQDTTGDAPTSALSSLKQVLSEPRMYFYTLSFFSCTIFVDSFLTVMFDLGEDIGVPISDSVLALTLSSAVEVVGRFFVPFLTDYGLASTISLLTFSYLMLAVISALMPLVSDKIAFVAICATLGLPAGYISVGSSEILSTDMGTKNLPMAYGILLLACAIGGFVRPPVVGFFRDKLGSYNGLFQMLGGMLLLSFIFNVGLWIAGSCSRTKGSKTTSVQEGGHVPISEALSTLDKTEQSTSL</sequence>
<dbReference type="InterPro" id="IPR036259">
    <property type="entry name" value="MFS_trans_sf"/>
</dbReference>
<organism evidence="2">
    <name type="scientific">Amblyomma maculatum</name>
    <name type="common">Gulf Coast tick</name>
    <dbReference type="NCBI Taxonomy" id="34609"/>
    <lineage>
        <taxon>Eukaryota</taxon>
        <taxon>Metazoa</taxon>
        <taxon>Ecdysozoa</taxon>
        <taxon>Arthropoda</taxon>
        <taxon>Chelicerata</taxon>
        <taxon>Arachnida</taxon>
        <taxon>Acari</taxon>
        <taxon>Parasitiformes</taxon>
        <taxon>Ixodida</taxon>
        <taxon>Ixodoidea</taxon>
        <taxon>Ixodidae</taxon>
        <taxon>Amblyomminae</taxon>
        <taxon>Amblyomma</taxon>
    </lineage>
</organism>
<dbReference type="Pfam" id="PF07690">
    <property type="entry name" value="MFS_1"/>
    <property type="match status" value="2"/>
</dbReference>
<evidence type="ECO:0008006" key="3">
    <source>
        <dbReference type="Google" id="ProtNLM"/>
    </source>
</evidence>
<feature type="transmembrane region" description="Helical" evidence="1">
    <location>
        <begin position="93"/>
        <end position="111"/>
    </location>
</feature>
<feature type="transmembrane region" description="Helical" evidence="1">
    <location>
        <begin position="63"/>
        <end position="81"/>
    </location>
</feature>
<dbReference type="PANTHER" id="PTHR11360:SF303">
    <property type="entry name" value="MAJOR FACILITATOR SUPERFAMILY (MFS) PROFILE DOMAIN-CONTAINING PROTEIN"/>
    <property type="match status" value="1"/>
</dbReference>
<dbReference type="EMBL" id="JO844337">
    <property type="protein sequence ID" value="AEO35954.1"/>
    <property type="molecule type" value="mRNA"/>
</dbReference>
<accession>G3MR36</accession>
<reference evidence="2" key="1">
    <citation type="journal article" date="2011" name="PLoS ONE">
        <title>A deep insight into the sialotranscriptome of the gulf coast tick, Amblyomma maculatum.</title>
        <authorList>
            <person name="Karim S."/>
            <person name="Singh P."/>
            <person name="Ribeiro J.M."/>
        </authorList>
    </citation>
    <scope>NUCLEOTIDE SEQUENCE</scope>
    <source>
        <tissue evidence="2">Salivary gland</tissue>
    </source>
</reference>
<feature type="transmembrane region" description="Helical" evidence="1">
    <location>
        <begin position="444"/>
        <end position="463"/>
    </location>
</feature>
<feature type="transmembrane region" description="Helical" evidence="1">
    <location>
        <begin position="5"/>
        <end position="22"/>
    </location>
</feature>
<dbReference type="SUPFAM" id="SSF103473">
    <property type="entry name" value="MFS general substrate transporter"/>
    <property type="match status" value="1"/>
</dbReference>
<proteinExistence type="evidence at transcript level"/>
<feature type="transmembrane region" description="Helical" evidence="1">
    <location>
        <begin position="28"/>
        <end position="51"/>
    </location>
</feature>
<dbReference type="InterPro" id="IPR050327">
    <property type="entry name" value="Proton-linked_MCT"/>
</dbReference>
<feature type="transmembrane region" description="Helical" evidence="1">
    <location>
        <begin position="475"/>
        <end position="497"/>
    </location>
</feature>
<dbReference type="GO" id="GO:0008028">
    <property type="term" value="F:monocarboxylic acid transmembrane transporter activity"/>
    <property type="evidence" value="ECO:0007669"/>
    <property type="project" value="TreeGrafter"/>
</dbReference>
<evidence type="ECO:0000313" key="2">
    <source>
        <dbReference type="EMBL" id="AEO35954.1"/>
    </source>
</evidence>
<dbReference type="Gene3D" id="1.20.1250.20">
    <property type="entry name" value="MFS general substrate transporter like domains"/>
    <property type="match status" value="2"/>
</dbReference>
<name>G3MR36_AMBMU</name>
<dbReference type="InterPro" id="IPR011701">
    <property type="entry name" value="MFS"/>
</dbReference>